<dbReference type="PANTHER" id="PTHR12736">
    <property type="entry name" value="LANC-LIKE PROTEIN"/>
    <property type="match status" value="1"/>
</dbReference>
<dbReference type="GO" id="GO:0005886">
    <property type="term" value="C:plasma membrane"/>
    <property type="evidence" value="ECO:0007669"/>
    <property type="project" value="TreeGrafter"/>
</dbReference>
<dbReference type="GO" id="GO:0046872">
    <property type="term" value="F:metal ion binding"/>
    <property type="evidence" value="ECO:0007669"/>
    <property type="project" value="UniProtKB-KW"/>
</dbReference>
<feature type="binding site" evidence="1">
    <location>
        <position position="323"/>
    </location>
    <ligand>
        <name>Zn(2+)</name>
        <dbReference type="ChEBI" id="CHEBI:29105"/>
    </ligand>
</feature>
<dbReference type="AlphaFoldDB" id="A0A9W4TFF8"/>
<keyword evidence="1" id="KW-0862">Zinc</keyword>
<feature type="binding site" evidence="1">
    <location>
        <position position="273"/>
    </location>
    <ligand>
        <name>Zn(2+)</name>
        <dbReference type="ChEBI" id="CHEBI:29105"/>
    </ligand>
</feature>
<gene>
    <name evidence="2" type="ORF">TRV642_2119</name>
</gene>
<dbReference type="GO" id="GO:0031179">
    <property type="term" value="P:peptide modification"/>
    <property type="evidence" value="ECO:0007669"/>
    <property type="project" value="InterPro"/>
</dbReference>
<dbReference type="PRINTS" id="PR01955">
    <property type="entry name" value="LANCFRANKIA"/>
</dbReference>
<dbReference type="SUPFAM" id="SSF158745">
    <property type="entry name" value="LanC-like"/>
    <property type="match status" value="1"/>
</dbReference>
<dbReference type="CDD" id="cd04793">
    <property type="entry name" value="LanC"/>
    <property type="match status" value="1"/>
</dbReference>
<evidence type="ECO:0008006" key="4">
    <source>
        <dbReference type="Google" id="ProtNLM"/>
    </source>
</evidence>
<evidence type="ECO:0000256" key="1">
    <source>
        <dbReference type="PIRSR" id="PIRSR607822-1"/>
    </source>
</evidence>
<dbReference type="SMART" id="SM01260">
    <property type="entry name" value="LANC_like"/>
    <property type="match status" value="1"/>
</dbReference>
<organism evidence="2 3">
    <name type="scientific">Flavobacterium collinsii</name>
    <dbReference type="NCBI Taxonomy" id="1114861"/>
    <lineage>
        <taxon>Bacteria</taxon>
        <taxon>Pseudomonadati</taxon>
        <taxon>Bacteroidota</taxon>
        <taxon>Flavobacteriia</taxon>
        <taxon>Flavobacteriales</taxon>
        <taxon>Flavobacteriaceae</taxon>
        <taxon>Flavobacterium</taxon>
    </lineage>
</organism>
<dbReference type="PRINTS" id="PR01950">
    <property type="entry name" value="LANCSUPER"/>
</dbReference>
<dbReference type="Proteomes" id="UP001152749">
    <property type="component" value="Chromosome"/>
</dbReference>
<keyword evidence="1" id="KW-0479">Metal-binding</keyword>
<name>A0A9W4TFF8_9FLAO</name>
<reference evidence="2" key="1">
    <citation type="submission" date="2022-09" db="EMBL/GenBank/DDBJ databases">
        <authorList>
            <person name="Duchaud E."/>
        </authorList>
    </citation>
    <scope>NUCLEOTIDE SEQUENCE</scope>
    <source>
        <strain evidence="2">TRV642</strain>
    </source>
</reference>
<protein>
    <recommendedName>
        <fullName evidence="4">Nisin biosynthesis protein NisC</fullName>
    </recommendedName>
</protein>
<proteinExistence type="predicted"/>
<dbReference type="InterPro" id="IPR007822">
    <property type="entry name" value="LANC-like"/>
</dbReference>
<dbReference type="EMBL" id="OX336425">
    <property type="protein sequence ID" value="CAI2767030.1"/>
    <property type="molecule type" value="Genomic_DNA"/>
</dbReference>
<dbReference type="PANTHER" id="PTHR12736:SF7">
    <property type="entry name" value="LANC-LIKE PROTEIN 3"/>
    <property type="match status" value="1"/>
</dbReference>
<dbReference type="Gene3D" id="1.50.10.20">
    <property type="match status" value="1"/>
</dbReference>
<evidence type="ECO:0000313" key="2">
    <source>
        <dbReference type="EMBL" id="CAI2767030.1"/>
    </source>
</evidence>
<feature type="binding site" evidence="1">
    <location>
        <position position="324"/>
    </location>
    <ligand>
        <name>Zn(2+)</name>
        <dbReference type="ChEBI" id="CHEBI:29105"/>
    </ligand>
</feature>
<dbReference type="Pfam" id="PF05147">
    <property type="entry name" value="LANC_like"/>
    <property type="match status" value="1"/>
</dbReference>
<dbReference type="InterPro" id="IPR033889">
    <property type="entry name" value="LanC"/>
</dbReference>
<accession>A0A9W4TFF8</accession>
<dbReference type="RefSeq" id="WP_263362928.1">
    <property type="nucleotide sequence ID" value="NZ_BOVI01000002.1"/>
</dbReference>
<sequence>MTTQVYKKINLKLEIKLDEIYETLKIDNDSKNIGIFTGLSGTSLFLFYYSKLKNNDDASEIAITLIKKCFERINEGYSHTTYCSGITGFGWLLEHLLEEDFIDFDNDELLVDLDDYLLSQMKNDFKNSYYDFLHGGIGYGFYFLKRYKNTSSIILKKKYEENLLRIITYLRDNSEKKGNTIRWATEKNNDDQPSEYNLSLSHGITSITNFLCRLHTENIFRPHVEDMIVESTNFILSCKNQNEDCFSLFPNNQAEDSEHQENLNPKNSRLAWCYGDLGIGITLLNAAKVLNNKIFFKEAIQILTHASLRTAPEKTLVNDAGICHGAFGNALIFNRIFKITNNPIFYEASLFWCNQGLEMSYHKDGNAGYKKWFPEKEEWKKEISLLEGIAGIGLTIINLLSLSDPNWDECLMLS</sequence>
<evidence type="ECO:0000313" key="3">
    <source>
        <dbReference type="Proteomes" id="UP001152749"/>
    </source>
</evidence>
<dbReference type="KEGG" id="fcs:TRV642_2119"/>